<proteinExistence type="predicted"/>
<feature type="compositionally biased region" description="Basic and acidic residues" evidence="1">
    <location>
        <begin position="498"/>
        <end position="520"/>
    </location>
</feature>
<keyword evidence="3" id="KW-1185">Reference proteome</keyword>
<evidence type="ECO:0000313" key="2">
    <source>
        <dbReference type="EMBL" id="OAV62409.1"/>
    </source>
</evidence>
<name>A0A1B7M1J3_9MICC</name>
<accession>A0A1B7M1J3</accession>
<dbReference type="Proteomes" id="UP000078292">
    <property type="component" value="Unassembled WGS sequence"/>
</dbReference>
<dbReference type="RefSeq" id="WP_043057114.1">
    <property type="nucleotide sequence ID" value="NZ_LXEY01000012.1"/>
</dbReference>
<comment type="caution">
    <text evidence="2">The sequence shown here is derived from an EMBL/GenBank/DDBJ whole genome shotgun (WGS) entry which is preliminary data.</text>
</comment>
<dbReference type="AlphaFoldDB" id="A0A1B7M1J3"/>
<dbReference type="EMBL" id="LXEY01000012">
    <property type="protein sequence ID" value="OAV62409.1"/>
    <property type="molecule type" value="Genomic_DNA"/>
</dbReference>
<gene>
    <name evidence="2" type="ORF">A6F49_06785</name>
</gene>
<dbReference type="STRING" id="1837282.A6F49_06785"/>
<evidence type="ECO:0000313" key="3">
    <source>
        <dbReference type="Proteomes" id="UP000078292"/>
    </source>
</evidence>
<evidence type="ECO:0000256" key="1">
    <source>
        <dbReference type="SAM" id="MobiDB-lite"/>
    </source>
</evidence>
<feature type="region of interest" description="Disordered" evidence="1">
    <location>
        <begin position="498"/>
        <end position="522"/>
    </location>
</feature>
<organism evidence="2 3">
    <name type="scientific">Enteractinococcus helveticum</name>
    <dbReference type="NCBI Taxonomy" id="1837282"/>
    <lineage>
        <taxon>Bacteria</taxon>
        <taxon>Bacillati</taxon>
        <taxon>Actinomycetota</taxon>
        <taxon>Actinomycetes</taxon>
        <taxon>Micrococcales</taxon>
        <taxon>Micrococcaceae</taxon>
    </lineage>
</organism>
<evidence type="ECO:0008006" key="4">
    <source>
        <dbReference type="Google" id="ProtNLM"/>
    </source>
</evidence>
<protein>
    <recommendedName>
        <fullName evidence="4">DUF4352 domain-containing protein</fullName>
    </recommendedName>
</protein>
<sequence>MQWREVDGYDWYVLETPETGPYLSLVLGYGLVHEPVEEFGTLQLAAGMLQTELSRPVETGFGRASVPEVSVTVGSDTTTIGMRGDVATLSAAWQRLADVLAGRQTVDISDPVDVRISAAPRDITTRFGLTSLTLAASQVVQPQAAGDPFMLLGHLNPAAGQVRAVMCTNTEQLISNAFAAPTGGLAGVERSRYRADARPGGMEFRAGYPLISVMVPSSADGAAAVRVLAQQTVQHIHDVTRRDLGIEVSLVSVGPDTLATLMVVDAILHGQQRSQIQQLIVSKPIPDHRIADAVEFEVDNRPLSRILARRVHGLDDEFASLDATHQAVAQARATMRFYTDPFSHLPAGYEPIDQALPAADGPKFKRKAGRDHLVIGTGVIEHRYAGGHGAVTVDVVDVHNLALVIEDPSDAVVLIDDQYRTVDVIFDVYRKQNQLRELITQRTQGVPRITAGDLIPTAQVRRQVGKSRMLKWAVGLAPVAIIMFAVLMSWAEGLREVGEPAPEHMDPPQARQDEPERAAEQVKTAAGETATLANWSRVTVDVAEFEPGEDSEFAAFTGVHLVADIEYCAAEDEDFVDPELFSMTHGEPSQFAHDVEDVEDPLQPRELEAGQCATGQLGYFVMGDEATNMQVSYSYDYPGRVTWVVEDISSGS</sequence>
<dbReference type="OrthoDB" id="4959273at2"/>
<reference evidence="2 3" key="1">
    <citation type="submission" date="2016-04" db="EMBL/GenBank/DDBJ databases">
        <title>First whole genome shotgun sequence of the bacterium Enteractinococcus sp. strain UASWS1574.</title>
        <authorList>
            <person name="Crovadore J."/>
            <person name="Chablais R."/>
            <person name="Lefort F."/>
        </authorList>
    </citation>
    <scope>NUCLEOTIDE SEQUENCE [LARGE SCALE GENOMIC DNA]</scope>
    <source>
        <strain evidence="2 3">UASWS1574</strain>
    </source>
</reference>